<evidence type="ECO:0000256" key="2">
    <source>
        <dbReference type="ARBA" id="ARBA00010859"/>
    </source>
</evidence>
<evidence type="ECO:0000256" key="11">
    <source>
        <dbReference type="RuleBase" id="RU004440"/>
    </source>
</evidence>
<evidence type="ECO:0000256" key="7">
    <source>
        <dbReference type="ARBA" id="ARBA00022801"/>
    </source>
</evidence>
<keyword evidence="12" id="KW-0732">Signal</keyword>
<evidence type="ECO:0000256" key="8">
    <source>
        <dbReference type="ARBA" id="ARBA00023157"/>
    </source>
</evidence>
<sequence length="143" mass="15814">MSRVALFATIQLSLILLIQGRTMDRCQIARELNNYGFPREELPDWVCLVEGESSGQTDVVGPPNTDGSRDHGLFQINDRYWCEDGPNPGKECNVRCSDLEQDDIGAAVECAKMIFGVHGFNAWVAWVNNCQGKALPDLLPCGL</sequence>
<evidence type="ECO:0000313" key="15">
    <source>
        <dbReference type="Proteomes" id="UP001549921"/>
    </source>
</evidence>
<evidence type="ECO:0000256" key="12">
    <source>
        <dbReference type="SAM" id="SignalP"/>
    </source>
</evidence>
<dbReference type="CDD" id="cd16899">
    <property type="entry name" value="LYZ_C_invert"/>
    <property type="match status" value="1"/>
</dbReference>
<dbReference type="GO" id="GO:0031640">
    <property type="term" value="P:killing of cells of another organism"/>
    <property type="evidence" value="ECO:0007669"/>
    <property type="project" value="UniProtKB-KW"/>
</dbReference>
<dbReference type="EMBL" id="JBEDNZ010000011">
    <property type="protein sequence ID" value="KAL0832112.1"/>
    <property type="molecule type" value="Genomic_DNA"/>
</dbReference>
<evidence type="ECO:0000256" key="1">
    <source>
        <dbReference type="ARBA" id="ARBA00000632"/>
    </source>
</evidence>
<dbReference type="PANTHER" id="PTHR11407">
    <property type="entry name" value="LYSOZYME C"/>
    <property type="match status" value="1"/>
</dbReference>
<dbReference type="AlphaFoldDB" id="A0ABD0T4Y0"/>
<dbReference type="PRINTS" id="PR00135">
    <property type="entry name" value="LYZLACT"/>
</dbReference>
<dbReference type="Pfam" id="PF00062">
    <property type="entry name" value="Lys"/>
    <property type="match status" value="1"/>
</dbReference>
<evidence type="ECO:0000259" key="13">
    <source>
        <dbReference type="PROSITE" id="PS00128"/>
    </source>
</evidence>
<dbReference type="PRINTS" id="PR00137">
    <property type="entry name" value="LYSOZYME"/>
</dbReference>
<dbReference type="PROSITE" id="PS00128">
    <property type="entry name" value="GLYCOSYL_HYDROL_F22_1"/>
    <property type="match status" value="1"/>
</dbReference>
<organism evidence="14 15">
    <name type="scientific">Loxostege sticticalis</name>
    <name type="common">Beet webworm moth</name>
    <dbReference type="NCBI Taxonomy" id="481309"/>
    <lineage>
        <taxon>Eukaryota</taxon>
        <taxon>Metazoa</taxon>
        <taxon>Ecdysozoa</taxon>
        <taxon>Arthropoda</taxon>
        <taxon>Hexapoda</taxon>
        <taxon>Insecta</taxon>
        <taxon>Pterygota</taxon>
        <taxon>Neoptera</taxon>
        <taxon>Endopterygota</taxon>
        <taxon>Lepidoptera</taxon>
        <taxon>Glossata</taxon>
        <taxon>Ditrysia</taxon>
        <taxon>Pyraloidea</taxon>
        <taxon>Crambidae</taxon>
        <taxon>Pyraustinae</taxon>
        <taxon>Loxostege</taxon>
    </lineage>
</organism>
<dbReference type="InterPro" id="IPR023346">
    <property type="entry name" value="Lysozyme-like_dom_sf"/>
</dbReference>
<dbReference type="InterPro" id="IPR001916">
    <property type="entry name" value="Glyco_hydro_22"/>
</dbReference>
<reference evidence="14 15" key="1">
    <citation type="submission" date="2024-06" db="EMBL/GenBank/DDBJ databases">
        <title>A chromosome-level genome assembly of beet webworm, Loxostege sticticalis.</title>
        <authorList>
            <person name="Zhang Y."/>
        </authorList>
    </citation>
    <scope>NUCLEOTIDE SEQUENCE [LARGE SCALE GENOMIC DNA]</scope>
    <source>
        <strain evidence="14">AQ028</strain>
        <tissue evidence="14">Male pupae</tissue>
    </source>
</reference>
<dbReference type="PROSITE" id="PS51348">
    <property type="entry name" value="GLYCOSYL_HYDROL_F22_2"/>
    <property type="match status" value="1"/>
</dbReference>
<dbReference type="GO" id="GO:0003796">
    <property type="term" value="F:lysozyme activity"/>
    <property type="evidence" value="ECO:0007669"/>
    <property type="project" value="UniProtKB-EC"/>
</dbReference>
<dbReference type="InterPro" id="IPR019799">
    <property type="entry name" value="Glyco_hydro_22_CS"/>
</dbReference>
<keyword evidence="6" id="KW-0081">Bacteriolytic enzyme</keyword>
<evidence type="ECO:0000256" key="3">
    <source>
        <dbReference type="ARBA" id="ARBA00012732"/>
    </source>
</evidence>
<dbReference type="EC" id="3.2.1.17" evidence="3"/>
<dbReference type="Proteomes" id="UP001549921">
    <property type="component" value="Unassembled WGS sequence"/>
</dbReference>
<evidence type="ECO:0000256" key="4">
    <source>
        <dbReference type="ARBA" id="ARBA00020438"/>
    </source>
</evidence>
<feature type="chain" id="PRO_5044857705" description="Lysozyme" evidence="12">
    <location>
        <begin position="21"/>
        <end position="143"/>
    </location>
</feature>
<feature type="domain" description="Glycosyl hydrolases family 22 (GH22)" evidence="13">
    <location>
        <begin position="92"/>
        <end position="110"/>
    </location>
</feature>
<comment type="caution">
    <text evidence="14">The sequence shown here is derived from an EMBL/GenBank/DDBJ whole genome shotgun (WGS) entry which is preliminary data.</text>
</comment>
<dbReference type="Gene3D" id="1.10.530.10">
    <property type="match status" value="1"/>
</dbReference>
<keyword evidence="5" id="KW-0929">Antimicrobial</keyword>
<dbReference type="PANTHER" id="PTHR11407:SF63">
    <property type="entry name" value="LYSOZYME C"/>
    <property type="match status" value="1"/>
</dbReference>
<evidence type="ECO:0000256" key="5">
    <source>
        <dbReference type="ARBA" id="ARBA00022529"/>
    </source>
</evidence>
<comment type="catalytic activity">
    <reaction evidence="1">
        <text>Hydrolysis of (1-&gt;4)-beta-linkages between N-acetylmuramic acid and N-acetyl-D-glucosamine residues in a peptidoglycan and between N-acetyl-D-glucosamine residues in chitodextrins.</text>
        <dbReference type="EC" id="3.2.1.17"/>
    </reaction>
</comment>
<dbReference type="SMART" id="SM00263">
    <property type="entry name" value="LYZ1"/>
    <property type="match status" value="1"/>
</dbReference>
<name>A0ABD0T4Y0_LOXSC</name>
<evidence type="ECO:0000256" key="10">
    <source>
        <dbReference type="ARBA" id="ARBA00031262"/>
    </source>
</evidence>
<keyword evidence="7" id="KW-0378">Hydrolase</keyword>
<keyword evidence="8" id="KW-1015">Disulfide bond</keyword>
<accession>A0ABD0T4Y0</accession>
<dbReference type="GO" id="GO:0042742">
    <property type="term" value="P:defense response to bacterium"/>
    <property type="evidence" value="ECO:0007669"/>
    <property type="project" value="UniProtKB-KW"/>
</dbReference>
<evidence type="ECO:0000256" key="6">
    <source>
        <dbReference type="ARBA" id="ARBA00022638"/>
    </source>
</evidence>
<comment type="similarity">
    <text evidence="2 11">Belongs to the glycosyl hydrolase 22 family.</text>
</comment>
<gene>
    <name evidence="14" type="ORF">ABMA28_001585</name>
</gene>
<dbReference type="FunFam" id="1.10.530.10:FF:000001">
    <property type="entry name" value="Lysozyme C"/>
    <property type="match status" value="1"/>
</dbReference>
<dbReference type="InterPro" id="IPR000974">
    <property type="entry name" value="Glyco_hydro_22_lys"/>
</dbReference>
<feature type="signal peptide" evidence="12">
    <location>
        <begin position="1"/>
        <end position="20"/>
    </location>
</feature>
<proteinExistence type="inferred from homology"/>
<keyword evidence="9" id="KW-0326">Glycosidase</keyword>
<protein>
    <recommendedName>
        <fullName evidence="4">Lysozyme</fullName>
        <ecNumber evidence="3">3.2.1.17</ecNumber>
    </recommendedName>
    <alternativeName>
        <fullName evidence="10">1,4-beta-N-acetylmuramidase</fullName>
    </alternativeName>
</protein>
<evidence type="ECO:0000256" key="9">
    <source>
        <dbReference type="ARBA" id="ARBA00023295"/>
    </source>
</evidence>
<evidence type="ECO:0000313" key="14">
    <source>
        <dbReference type="EMBL" id="KAL0832112.1"/>
    </source>
</evidence>
<dbReference type="SUPFAM" id="SSF53955">
    <property type="entry name" value="Lysozyme-like"/>
    <property type="match status" value="1"/>
</dbReference>